<accession>A0ABT6H3L2</accession>
<protein>
    <submittedName>
        <fullName evidence="1">ComZ family protein</fullName>
    </submittedName>
</protein>
<name>A0ABT6H3L2_9BACI</name>
<evidence type="ECO:0000313" key="2">
    <source>
        <dbReference type="Proteomes" id="UP001218246"/>
    </source>
</evidence>
<organism evidence="1 2">
    <name type="scientific">Ectobacillus antri</name>
    <dbReference type="NCBI Taxonomy" id="2486280"/>
    <lineage>
        <taxon>Bacteria</taxon>
        <taxon>Bacillati</taxon>
        <taxon>Bacillota</taxon>
        <taxon>Bacilli</taxon>
        <taxon>Bacillales</taxon>
        <taxon>Bacillaceae</taxon>
        <taxon>Ectobacillus</taxon>
    </lineage>
</organism>
<proteinExistence type="predicted"/>
<reference evidence="1 2" key="1">
    <citation type="submission" date="2023-04" db="EMBL/GenBank/DDBJ databases">
        <title>Ectobacillus antri isolated from activated sludge.</title>
        <authorList>
            <person name="Yan P."/>
            <person name="Liu X."/>
        </authorList>
    </citation>
    <scope>NUCLEOTIDE SEQUENCE [LARGE SCALE GENOMIC DNA]</scope>
    <source>
        <strain evidence="1 2">C18H</strain>
    </source>
</reference>
<evidence type="ECO:0000313" key="1">
    <source>
        <dbReference type="EMBL" id="MDG5753974.1"/>
    </source>
</evidence>
<sequence>MDQQRSMQFMQIAFQYLPEAKALLEKSGVELDMSMAQPVMDLLIKVMNEAYELGKQDAQN</sequence>
<dbReference type="Proteomes" id="UP001218246">
    <property type="component" value="Unassembled WGS sequence"/>
</dbReference>
<dbReference type="EMBL" id="JARULN010000005">
    <property type="protein sequence ID" value="MDG5753974.1"/>
    <property type="molecule type" value="Genomic_DNA"/>
</dbReference>
<comment type="caution">
    <text evidence="1">The sequence shown here is derived from an EMBL/GenBank/DDBJ whole genome shotgun (WGS) entry which is preliminary data.</text>
</comment>
<dbReference type="Pfam" id="PF10815">
    <property type="entry name" value="ComZ"/>
    <property type="match status" value="1"/>
</dbReference>
<keyword evidence="2" id="KW-1185">Reference proteome</keyword>
<dbReference type="RefSeq" id="WP_124565357.1">
    <property type="nucleotide sequence ID" value="NZ_JARRRY010000003.1"/>
</dbReference>
<gene>
    <name evidence="1" type="ORF">P6P90_08300</name>
</gene>
<dbReference type="InterPro" id="IPR024558">
    <property type="entry name" value="ComZ"/>
</dbReference>